<dbReference type="PROSITE" id="PS50943">
    <property type="entry name" value="HTH_CROC1"/>
    <property type="match status" value="1"/>
</dbReference>
<name>A0ABV2SAM7_9GAMM</name>
<sequence>MDNNIDVTIDNIGHICRRIRRLSKRSQESVALELGVATSTVERIENGKVEPSFTSLIKMMTVYDYKINLQKQNNPLP</sequence>
<protein>
    <submittedName>
        <fullName evidence="2">Transcriptional regulator with XRE-family HTH domain</fullName>
    </submittedName>
</protein>
<reference evidence="2 3" key="1">
    <citation type="submission" date="2024-06" db="EMBL/GenBank/DDBJ databases">
        <title>Genomic Encyclopedia of Type Strains, Phase V (KMG-V): Genome sequencing to study the core and pangenomes of soil and plant-associated prokaryotes.</title>
        <authorList>
            <person name="Whitman W."/>
        </authorList>
    </citation>
    <scope>NUCLEOTIDE SEQUENCE [LARGE SCALE GENOMIC DNA]</scope>
    <source>
        <strain evidence="2 3">NE40</strain>
    </source>
</reference>
<comment type="caution">
    <text evidence="2">The sequence shown here is derived from an EMBL/GenBank/DDBJ whole genome shotgun (WGS) entry which is preliminary data.</text>
</comment>
<dbReference type="InterPro" id="IPR010982">
    <property type="entry name" value="Lambda_DNA-bd_dom_sf"/>
</dbReference>
<evidence type="ECO:0000313" key="2">
    <source>
        <dbReference type="EMBL" id="MET4754821.1"/>
    </source>
</evidence>
<dbReference type="Gene3D" id="1.10.260.40">
    <property type="entry name" value="lambda repressor-like DNA-binding domains"/>
    <property type="match status" value="1"/>
</dbReference>
<dbReference type="SMART" id="SM00530">
    <property type="entry name" value="HTH_XRE"/>
    <property type="match status" value="1"/>
</dbReference>
<dbReference type="SUPFAM" id="SSF47413">
    <property type="entry name" value="lambda repressor-like DNA-binding domains"/>
    <property type="match status" value="1"/>
</dbReference>
<organism evidence="2 3">
    <name type="scientific">Endozoicomonas lisbonensis</name>
    <dbReference type="NCBI Taxonomy" id="3120522"/>
    <lineage>
        <taxon>Bacteria</taxon>
        <taxon>Pseudomonadati</taxon>
        <taxon>Pseudomonadota</taxon>
        <taxon>Gammaproteobacteria</taxon>
        <taxon>Oceanospirillales</taxon>
        <taxon>Endozoicomonadaceae</taxon>
        <taxon>Endozoicomonas</taxon>
    </lineage>
</organism>
<gene>
    <name evidence="2" type="ORF">V5J35_000013</name>
</gene>
<dbReference type="RefSeq" id="WP_354011623.1">
    <property type="nucleotide sequence ID" value="NZ_JBEWTA010000003.1"/>
</dbReference>
<dbReference type="Pfam" id="PF01381">
    <property type="entry name" value="HTH_3"/>
    <property type="match status" value="1"/>
</dbReference>
<accession>A0ABV2SAM7</accession>
<keyword evidence="3" id="KW-1185">Reference proteome</keyword>
<proteinExistence type="predicted"/>
<dbReference type="EMBL" id="JBEWTB010000001">
    <property type="protein sequence ID" value="MET4754821.1"/>
    <property type="molecule type" value="Genomic_DNA"/>
</dbReference>
<feature type="domain" description="HTH cro/C1-type" evidence="1">
    <location>
        <begin position="17"/>
        <end position="70"/>
    </location>
</feature>
<dbReference type="Proteomes" id="UP001549366">
    <property type="component" value="Unassembled WGS sequence"/>
</dbReference>
<dbReference type="CDD" id="cd00093">
    <property type="entry name" value="HTH_XRE"/>
    <property type="match status" value="1"/>
</dbReference>
<evidence type="ECO:0000313" key="3">
    <source>
        <dbReference type="Proteomes" id="UP001549366"/>
    </source>
</evidence>
<dbReference type="InterPro" id="IPR001387">
    <property type="entry name" value="Cro/C1-type_HTH"/>
</dbReference>
<evidence type="ECO:0000259" key="1">
    <source>
        <dbReference type="PROSITE" id="PS50943"/>
    </source>
</evidence>